<reference evidence="4" key="3">
    <citation type="submission" date="2017-10" db="EMBL/GenBank/DDBJ databases">
        <authorList>
            <person name="Frank J."/>
        </authorList>
    </citation>
    <scope>NUCLEOTIDE SEQUENCE [LARGE SCALE GENOMIC DNA]</scope>
</reference>
<dbReference type="Pfam" id="PF13688">
    <property type="entry name" value="Reprolysin_5"/>
    <property type="match status" value="1"/>
</dbReference>
<evidence type="ECO:0000313" key="4">
    <source>
        <dbReference type="Proteomes" id="UP000221734"/>
    </source>
</evidence>
<name>Q1Q7C1_KUEST</name>
<dbReference type="SUPFAM" id="SSF55486">
    <property type="entry name" value="Metalloproteases ('zincins'), catalytic domain"/>
    <property type="match status" value="1"/>
</dbReference>
<keyword evidence="4" id="KW-1185">Reference proteome</keyword>
<dbReference type="RefSeq" id="WP_099326803.1">
    <property type="nucleotide sequence ID" value="NZ_LT934425.1"/>
</dbReference>
<organism evidence="2">
    <name type="scientific">Kuenenia stuttgartiensis</name>
    <dbReference type="NCBI Taxonomy" id="174633"/>
    <lineage>
        <taxon>Bacteria</taxon>
        <taxon>Pseudomonadati</taxon>
        <taxon>Planctomycetota</taxon>
        <taxon>Candidatus Brocadiia</taxon>
        <taxon>Candidatus Brocadiales</taxon>
        <taxon>Candidatus Brocadiaceae</taxon>
        <taxon>Candidatus Kuenenia</taxon>
    </lineage>
</organism>
<dbReference type="EMBL" id="LT934425">
    <property type="protein sequence ID" value="SOH06397.1"/>
    <property type="molecule type" value="Genomic_DNA"/>
</dbReference>
<reference evidence="2" key="2">
    <citation type="submission" date="2006-01" db="EMBL/GenBank/DDBJ databases">
        <authorList>
            <person name="Genoscope"/>
        </authorList>
    </citation>
    <scope>NUCLEOTIDE SEQUENCE</scope>
</reference>
<proteinExistence type="predicted"/>
<accession>Q1Q7C1</accession>
<dbReference type="KEGG" id="kst:KSMBR1_3925"/>
<dbReference type="Gene3D" id="2.60.40.10">
    <property type="entry name" value="Immunoglobulins"/>
    <property type="match status" value="1"/>
</dbReference>
<feature type="region of interest" description="Disordered" evidence="1">
    <location>
        <begin position="163"/>
        <end position="189"/>
    </location>
</feature>
<feature type="compositionally biased region" description="Basic and acidic residues" evidence="1">
    <location>
        <begin position="170"/>
        <end position="189"/>
    </location>
</feature>
<evidence type="ECO:0000256" key="1">
    <source>
        <dbReference type="SAM" id="MobiDB-lite"/>
    </source>
</evidence>
<protein>
    <recommendedName>
        <fullName evidence="5">Peptidase M12B domain-containing protein</fullName>
    </recommendedName>
</protein>
<reference evidence="3" key="4">
    <citation type="submission" date="2017-10" db="EMBL/GenBank/DDBJ databases">
        <authorList>
            <person name="Banno H."/>
            <person name="Chua N.-H."/>
        </authorList>
    </citation>
    <scope>NUCLEOTIDE SEQUENCE [LARGE SCALE GENOMIC DNA]</scope>
    <source>
        <strain evidence="3">Kuenenia_mbr1_ru-nijmegen</strain>
    </source>
</reference>
<dbReference type="GO" id="GO:0008237">
    <property type="term" value="F:metallopeptidase activity"/>
    <property type="evidence" value="ECO:0007669"/>
    <property type="project" value="InterPro"/>
</dbReference>
<dbReference type="InterPro" id="IPR013783">
    <property type="entry name" value="Ig-like_fold"/>
</dbReference>
<gene>
    <name evidence="3" type="ORF">KSMBR1_3925</name>
    <name evidence="2" type="ORF">kuste2730</name>
</gene>
<dbReference type="Proteomes" id="UP000221734">
    <property type="component" value="Chromosome Kuenenia_stuttgartiensis_MBR1"/>
</dbReference>
<dbReference type="InterPro" id="IPR008964">
    <property type="entry name" value="Invasin/intimin_cell_adhesion"/>
</dbReference>
<dbReference type="AlphaFoldDB" id="Q1Q7C1"/>
<dbReference type="EMBL" id="CT573071">
    <property type="protein sequence ID" value="CAJ73480.1"/>
    <property type="molecule type" value="Genomic_DNA"/>
</dbReference>
<dbReference type="SUPFAM" id="SSF49373">
    <property type="entry name" value="Invasin/intimin cell-adhesion fragments"/>
    <property type="match status" value="1"/>
</dbReference>
<sequence>MPKPKNTILQLKMLWYVVFLLAMSLNVHAGNEEIVSLFTSAVSGNLTSDDAVFGVAMSDSQQEVIINLIPLKSEIEAYEKVRMDFLEHSIVVRRTAFLRGLKESVTWIGKPEGREGSIIMSVCGDALFGQIELKDEVYKIVPVRGANTHRVFKLDPEKAAPIDDGGSIPHYDKLNDKEIKDSSSSEKRDDGSVFDVLVLYTNGFAEAYPGDELIAQISYLAGVANASYVNSEIGLTARVVGIEEVDYEDSGTTADALSDLTYGSGVFSDVADLRNRLGADLVVLLRVYTSGNDVCGRAWQMTSLSSSFENWAFSVVQVGEISSGSGSWYSYSYCSDQTLAHEMGHNMGCGHDDAYSATGVFEYSYGYCFYPYRSVMATCNGTRVNYFSNPDVSYEGFATGTDNANNARSINKVKLTVSQFRDSKCLGSITISPKELTLARQEGSEVTVTITGEYDSPSEGETINVTVNKAGRKQVSVSPSSGITDFNGQAAFTITAMKKKGTAKVKFKVGCLKKSMTVKVN</sequence>
<evidence type="ECO:0000313" key="2">
    <source>
        <dbReference type="EMBL" id="CAJ73480.1"/>
    </source>
</evidence>
<dbReference type="InterPro" id="IPR024079">
    <property type="entry name" value="MetalloPept_cat_dom_sf"/>
</dbReference>
<dbReference type="Gene3D" id="3.40.390.10">
    <property type="entry name" value="Collagenase (Catalytic Domain)"/>
    <property type="match status" value="1"/>
</dbReference>
<dbReference type="OrthoDB" id="225533at2"/>
<evidence type="ECO:0000313" key="3">
    <source>
        <dbReference type="EMBL" id="SOH06397.1"/>
    </source>
</evidence>
<evidence type="ECO:0008006" key="5">
    <source>
        <dbReference type="Google" id="ProtNLM"/>
    </source>
</evidence>
<reference evidence="2" key="1">
    <citation type="journal article" date="2006" name="Nature">
        <title>Deciphering the evolution and metabolism of an anammox bacterium from a community genome.</title>
        <authorList>
            <person name="Strous M."/>
            <person name="Pelletier E."/>
            <person name="Mangenot S."/>
            <person name="Rattei T."/>
            <person name="Lehner A."/>
            <person name="Taylor M.W."/>
            <person name="Horn M."/>
            <person name="Daims H."/>
            <person name="Bartol-Mavel D."/>
            <person name="Wincker P."/>
            <person name="Barbe V."/>
            <person name="Fonknechten N."/>
            <person name="Vallenet D."/>
            <person name="Segurens B."/>
            <person name="Schenowitz-Truong C."/>
            <person name="Medigue C."/>
            <person name="Collingro A."/>
            <person name="Snel B."/>
            <person name="Dutilh B.E."/>
            <person name="OpDenCamp H.J.M."/>
            <person name="vanDerDrift C."/>
            <person name="Cirpus I."/>
            <person name="vanDePas-Schoonen K.T."/>
            <person name="Harhangi H.R."/>
            <person name="vanNiftrik L."/>
            <person name="Schmid M."/>
            <person name="Keltjens J."/>
            <person name="vanDeVossenberg J."/>
            <person name="Kartal B."/>
            <person name="Meier H."/>
            <person name="Frishman D."/>
            <person name="Huynen M.A."/>
            <person name="Mewes H."/>
            <person name="Weissenbach J."/>
            <person name="Jetten M.S.M."/>
            <person name="Wagner M."/>
            <person name="LePaslier D."/>
        </authorList>
    </citation>
    <scope>NUCLEOTIDE SEQUENCE</scope>
</reference>